<keyword evidence="1" id="KW-0479">Metal-binding</keyword>
<evidence type="ECO:0000313" key="6">
    <source>
        <dbReference type="Proteomes" id="UP000594454"/>
    </source>
</evidence>
<dbReference type="GO" id="GO:0046872">
    <property type="term" value="F:metal ion binding"/>
    <property type="evidence" value="ECO:0007669"/>
    <property type="project" value="UniProtKB-KW"/>
</dbReference>
<sequence>MPWYCFRSSKKKKKCENNRNLDHQEHNSLLCAGQNNDVTANEETSRKGEPVQSILVKNGKSKKPFSCSFERTRKYISGKTISGLSTSTLLEQSNNQELLSESNENNEILSQRNYKGKICSQKLDTSNIPAIDGNSKKRVIASHSNNVRKEDNLPRNCRQGRSDETNNSLNNREENPSNYDEILFNDFSGTLRASENDENRSKFTCNNDLELESIVSSLGQNTSSINSRRTRNETWAGNNENCLNFNEKMKESNFRNGEPPERRFKLTEHKFRPQLFYDGKRCQLCHDILTKEISAFKCLDCELTCHGICLELLYFRNTLKYEANFIKGLLYQK</sequence>
<gene>
    <name evidence="5" type="ORF">HERILL_LOCUS12193</name>
</gene>
<feature type="domain" description="Phorbol-ester/DAG-type" evidence="4">
    <location>
        <begin position="268"/>
        <end position="317"/>
    </location>
</feature>
<dbReference type="InParanoid" id="A0A7R8YYP1"/>
<proteinExistence type="predicted"/>
<evidence type="ECO:0000256" key="3">
    <source>
        <dbReference type="SAM" id="MobiDB-lite"/>
    </source>
</evidence>
<evidence type="ECO:0000256" key="1">
    <source>
        <dbReference type="ARBA" id="ARBA00022723"/>
    </source>
</evidence>
<name>A0A7R8YYP1_HERIL</name>
<protein>
    <recommendedName>
        <fullName evidence="4">Phorbol-ester/DAG-type domain-containing protein</fullName>
    </recommendedName>
</protein>
<evidence type="ECO:0000256" key="2">
    <source>
        <dbReference type="ARBA" id="ARBA00022833"/>
    </source>
</evidence>
<reference evidence="5 6" key="1">
    <citation type="submission" date="2020-11" db="EMBL/GenBank/DDBJ databases">
        <authorList>
            <person name="Wallbank WR R."/>
            <person name="Pardo Diaz C."/>
            <person name="Kozak K."/>
            <person name="Martin S."/>
            <person name="Jiggins C."/>
            <person name="Moest M."/>
            <person name="Warren A I."/>
            <person name="Generalovic N T."/>
            <person name="Byers J.R.P. K."/>
            <person name="Montejo-Kovacevich G."/>
            <person name="Yen C E."/>
        </authorList>
    </citation>
    <scope>NUCLEOTIDE SEQUENCE [LARGE SCALE GENOMIC DNA]</scope>
</reference>
<dbReference type="InterPro" id="IPR046349">
    <property type="entry name" value="C1-like_sf"/>
</dbReference>
<organism evidence="5 6">
    <name type="scientific">Hermetia illucens</name>
    <name type="common">Black soldier fly</name>
    <dbReference type="NCBI Taxonomy" id="343691"/>
    <lineage>
        <taxon>Eukaryota</taxon>
        <taxon>Metazoa</taxon>
        <taxon>Ecdysozoa</taxon>
        <taxon>Arthropoda</taxon>
        <taxon>Hexapoda</taxon>
        <taxon>Insecta</taxon>
        <taxon>Pterygota</taxon>
        <taxon>Neoptera</taxon>
        <taxon>Endopterygota</taxon>
        <taxon>Diptera</taxon>
        <taxon>Brachycera</taxon>
        <taxon>Stratiomyomorpha</taxon>
        <taxon>Stratiomyidae</taxon>
        <taxon>Hermetiinae</taxon>
        <taxon>Hermetia</taxon>
    </lineage>
</organism>
<dbReference type="EMBL" id="LR899013">
    <property type="protein sequence ID" value="CAD7089660.1"/>
    <property type="molecule type" value="Genomic_DNA"/>
</dbReference>
<dbReference type="PROSITE" id="PS50081">
    <property type="entry name" value="ZF_DAG_PE_2"/>
    <property type="match status" value="1"/>
</dbReference>
<dbReference type="Pfam" id="PF00130">
    <property type="entry name" value="C1_1"/>
    <property type="match status" value="1"/>
</dbReference>
<evidence type="ECO:0000313" key="5">
    <source>
        <dbReference type="EMBL" id="CAD7089660.1"/>
    </source>
</evidence>
<dbReference type="Gene3D" id="3.30.60.20">
    <property type="match status" value="1"/>
</dbReference>
<dbReference type="OrthoDB" id="6273691at2759"/>
<accession>A0A7R8YYP1</accession>
<dbReference type="SUPFAM" id="SSF57889">
    <property type="entry name" value="Cysteine-rich domain"/>
    <property type="match status" value="1"/>
</dbReference>
<evidence type="ECO:0000259" key="4">
    <source>
        <dbReference type="PROSITE" id="PS50081"/>
    </source>
</evidence>
<dbReference type="Proteomes" id="UP000594454">
    <property type="component" value="Chromosome 5"/>
</dbReference>
<keyword evidence="6" id="KW-1185">Reference proteome</keyword>
<dbReference type="InterPro" id="IPR002219">
    <property type="entry name" value="PKC_DAG/PE"/>
</dbReference>
<dbReference type="AlphaFoldDB" id="A0A7R8YYP1"/>
<keyword evidence="2" id="KW-0862">Zinc</keyword>
<feature type="region of interest" description="Disordered" evidence="3">
    <location>
        <begin position="134"/>
        <end position="180"/>
    </location>
</feature>